<proteinExistence type="predicted"/>
<sequence>MPKGYIPRIHFRCRASSFRQVCDRLVSTFGEAFVDALRRLNMDQFLLMPPYRQNVPLVHALLTRWNIRWQCFIIIKKRKLRFTSDEVALIIGLPNRGAVFVPGSRRIEKTSNDIRHEIESCDELTRIDELMVKFITFLLSNLFFPMTNFRIPSNILKLVEHVEQFHTYNWPASIRNFLVAEFDVIRRKQSEGRPLGYINVREEPVPTHTDEPDVDIPHSLEEGMRKLVAQNTILLNKLARIESTSSLLERRIQALEDVLFDLKERDNTFDELKKFLKEKFPNSFEYDEPGLLIESSSRTLTAEDITRHVEANTDEVVPVKEEVHVVLEEVDVPIVKVEEGKLSEAIVGETLPVEAIEGSGASTGIAKHEHFYEQANQAFDKDICK</sequence>
<evidence type="ECO:0000313" key="2">
    <source>
        <dbReference type="EMBL" id="KAH0451771.1"/>
    </source>
</evidence>
<dbReference type="AlphaFoldDB" id="A0AAV7G5V0"/>
<reference evidence="2 3" key="1">
    <citation type="journal article" date="2021" name="Hortic Res">
        <title>Chromosome-scale assembly of the Dendrobium chrysotoxum genome enhances the understanding of orchid evolution.</title>
        <authorList>
            <person name="Zhang Y."/>
            <person name="Zhang G.Q."/>
            <person name="Zhang D."/>
            <person name="Liu X.D."/>
            <person name="Xu X.Y."/>
            <person name="Sun W.H."/>
            <person name="Yu X."/>
            <person name="Zhu X."/>
            <person name="Wang Z.W."/>
            <person name="Zhao X."/>
            <person name="Zhong W.Y."/>
            <person name="Chen H."/>
            <person name="Yin W.L."/>
            <person name="Huang T."/>
            <person name="Niu S.C."/>
            <person name="Liu Z.J."/>
        </authorList>
    </citation>
    <scope>NUCLEOTIDE SEQUENCE [LARGE SCALE GENOMIC DNA]</scope>
    <source>
        <strain evidence="2">Lindl</strain>
    </source>
</reference>
<evidence type="ECO:0000313" key="3">
    <source>
        <dbReference type="Proteomes" id="UP000775213"/>
    </source>
</evidence>
<comment type="caution">
    <text evidence="2">The sequence shown here is derived from an EMBL/GenBank/DDBJ whole genome shotgun (WGS) entry which is preliminary data.</text>
</comment>
<dbReference type="EMBL" id="JAGFBR010000017">
    <property type="protein sequence ID" value="KAH0451771.1"/>
    <property type="molecule type" value="Genomic_DNA"/>
</dbReference>
<organism evidence="2 3">
    <name type="scientific">Dendrobium chrysotoxum</name>
    <name type="common">Orchid</name>
    <dbReference type="NCBI Taxonomy" id="161865"/>
    <lineage>
        <taxon>Eukaryota</taxon>
        <taxon>Viridiplantae</taxon>
        <taxon>Streptophyta</taxon>
        <taxon>Embryophyta</taxon>
        <taxon>Tracheophyta</taxon>
        <taxon>Spermatophyta</taxon>
        <taxon>Magnoliopsida</taxon>
        <taxon>Liliopsida</taxon>
        <taxon>Asparagales</taxon>
        <taxon>Orchidaceae</taxon>
        <taxon>Epidendroideae</taxon>
        <taxon>Malaxideae</taxon>
        <taxon>Dendrobiinae</taxon>
        <taxon>Dendrobium</taxon>
    </lineage>
</organism>
<accession>A0AAV7G5V0</accession>
<evidence type="ECO:0000256" key="1">
    <source>
        <dbReference type="SAM" id="Coils"/>
    </source>
</evidence>
<keyword evidence="1" id="KW-0175">Coiled coil</keyword>
<protein>
    <submittedName>
        <fullName evidence="2">Uncharacterized protein</fullName>
    </submittedName>
</protein>
<gene>
    <name evidence="2" type="ORF">IEQ34_019070</name>
</gene>
<feature type="coiled-coil region" evidence="1">
    <location>
        <begin position="238"/>
        <end position="265"/>
    </location>
</feature>
<name>A0AAV7G5V0_DENCH</name>
<dbReference type="Proteomes" id="UP000775213">
    <property type="component" value="Unassembled WGS sequence"/>
</dbReference>
<keyword evidence="3" id="KW-1185">Reference proteome</keyword>